<gene>
    <name evidence="1" type="ORF">QVD17_39728</name>
</gene>
<protein>
    <submittedName>
        <fullName evidence="1">Uncharacterized protein</fullName>
    </submittedName>
</protein>
<keyword evidence="2" id="KW-1185">Reference proteome</keyword>
<dbReference type="PANTHER" id="PTHR36486:SF4">
    <property type="entry name" value="PH DOMAIN-CONTAINING PROTEIN"/>
    <property type="match status" value="1"/>
</dbReference>
<proteinExistence type="predicted"/>
<dbReference type="Proteomes" id="UP001229421">
    <property type="component" value="Unassembled WGS sequence"/>
</dbReference>
<comment type="caution">
    <text evidence="1">The sequence shown here is derived from an EMBL/GenBank/DDBJ whole genome shotgun (WGS) entry which is preliminary data.</text>
</comment>
<dbReference type="EMBL" id="JAUHHV010000011">
    <property type="protein sequence ID" value="KAK1408095.1"/>
    <property type="molecule type" value="Genomic_DNA"/>
</dbReference>
<reference evidence="1" key="1">
    <citation type="journal article" date="2023" name="bioRxiv">
        <title>Improved chromosome-level genome assembly for marigold (Tagetes erecta).</title>
        <authorList>
            <person name="Jiang F."/>
            <person name="Yuan L."/>
            <person name="Wang S."/>
            <person name="Wang H."/>
            <person name="Xu D."/>
            <person name="Wang A."/>
            <person name="Fan W."/>
        </authorList>
    </citation>
    <scope>NUCLEOTIDE SEQUENCE</scope>
    <source>
        <strain evidence="1">WSJ</strain>
        <tissue evidence="1">Leaf</tissue>
    </source>
</reference>
<evidence type="ECO:0000313" key="1">
    <source>
        <dbReference type="EMBL" id="KAK1408095.1"/>
    </source>
</evidence>
<accession>A0AAD8JP28</accession>
<dbReference type="InterPro" id="IPR053057">
    <property type="entry name" value="XLG_GTP-binding"/>
</dbReference>
<sequence length="192" mass="21768">MGSMPQGRKCVTCIGEAIFGKKPRLLSHLLSPLELKQIMKTEKECSANQLRPEQLIVNGYPLKPEKMAELMGCLLPPRKLKPGVYWYDRETGLWGKEGEKPDRVVSSKLNITGKLCPRASNGSTDIYMNGREVTRAELYVLKFARVPCPRDTHFWVYDDGRIKDGEINIKRNIWKKYTVSLYVALVAHATGS</sequence>
<dbReference type="PANTHER" id="PTHR36486">
    <property type="entry name" value="OS01G0977800 PROTEIN"/>
    <property type="match status" value="1"/>
</dbReference>
<dbReference type="AlphaFoldDB" id="A0AAD8JP28"/>
<evidence type="ECO:0000313" key="2">
    <source>
        <dbReference type="Proteomes" id="UP001229421"/>
    </source>
</evidence>
<organism evidence="1 2">
    <name type="scientific">Tagetes erecta</name>
    <name type="common">African marigold</name>
    <dbReference type="NCBI Taxonomy" id="13708"/>
    <lineage>
        <taxon>Eukaryota</taxon>
        <taxon>Viridiplantae</taxon>
        <taxon>Streptophyta</taxon>
        <taxon>Embryophyta</taxon>
        <taxon>Tracheophyta</taxon>
        <taxon>Spermatophyta</taxon>
        <taxon>Magnoliopsida</taxon>
        <taxon>eudicotyledons</taxon>
        <taxon>Gunneridae</taxon>
        <taxon>Pentapetalae</taxon>
        <taxon>asterids</taxon>
        <taxon>campanulids</taxon>
        <taxon>Asterales</taxon>
        <taxon>Asteraceae</taxon>
        <taxon>Asteroideae</taxon>
        <taxon>Heliantheae alliance</taxon>
        <taxon>Tageteae</taxon>
        <taxon>Tagetes</taxon>
    </lineage>
</organism>
<name>A0AAD8JP28_TARER</name>